<dbReference type="PROSITE" id="PS52029">
    <property type="entry name" value="LD_TPASE"/>
    <property type="match status" value="1"/>
</dbReference>
<dbReference type="Gene3D" id="1.10.150.210">
    <property type="entry name" value="Phosphoserine phosphatase, domain 2"/>
    <property type="match status" value="1"/>
</dbReference>
<comment type="catalytic activity">
    <reaction evidence="15">
        <text>O-phospho-L-serine + H2O = L-serine + phosphate</text>
        <dbReference type="Rhea" id="RHEA:21208"/>
        <dbReference type="ChEBI" id="CHEBI:15377"/>
        <dbReference type="ChEBI" id="CHEBI:33384"/>
        <dbReference type="ChEBI" id="CHEBI:43474"/>
        <dbReference type="ChEBI" id="CHEBI:57524"/>
        <dbReference type="EC" id="3.1.3.3"/>
    </reaction>
</comment>
<evidence type="ECO:0000256" key="7">
    <source>
        <dbReference type="ARBA" id="ARBA00022679"/>
    </source>
</evidence>
<name>A0ABU9AST5_9BACT</name>
<accession>A0ABU9AST5</accession>
<comment type="similarity">
    <text evidence="4">Belongs to the YkuD family.</text>
</comment>
<evidence type="ECO:0000256" key="9">
    <source>
        <dbReference type="ARBA" id="ARBA00022801"/>
    </source>
</evidence>
<comment type="catalytic activity">
    <reaction evidence="16">
        <text>O-phospho-D-serine + H2O = D-serine + phosphate</text>
        <dbReference type="Rhea" id="RHEA:24873"/>
        <dbReference type="ChEBI" id="CHEBI:15377"/>
        <dbReference type="ChEBI" id="CHEBI:35247"/>
        <dbReference type="ChEBI" id="CHEBI:43474"/>
        <dbReference type="ChEBI" id="CHEBI:58680"/>
        <dbReference type="EC" id="3.1.3.3"/>
    </reaction>
</comment>
<evidence type="ECO:0000256" key="13">
    <source>
        <dbReference type="ARBA" id="ARBA00023299"/>
    </source>
</evidence>
<proteinExistence type="inferred from homology"/>
<comment type="pathway">
    <text evidence="3">Amino-acid biosynthesis; L-serine biosynthesis; L-serine from 3-phospho-D-glycerate: step 3/3.</text>
</comment>
<dbReference type="InterPro" id="IPR023214">
    <property type="entry name" value="HAD_sf"/>
</dbReference>
<evidence type="ECO:0000256" key="12">
    <source>
        <dbReference type="ARBA" id="ARBA00022984"/>
    </source>
</evidence>
<dbReference type="InterPro" id="IPR005490">
    <property type="entry name" value="LD_TPept_cat_dom"/>
</dbReference>
<keyword evidence="10" id="KW-0460">Magnesium</keyword>
<evidence type="ECO:0000256" key="17">
    <source>
        <dbReference type="PROSITE-ProRule" id="PRU01373"/>
    </source>
</evidence>
<comment type="caution">
    <text evidence="19">The sequence shown here is derived from an EMBL/GenBank/DDBJ whole genome shotgun (WGS) entry which is preliminary data.</text>
</comment>
<dbReference type="CDD" id="cd16913">
    <property type="entry name" value="YkuD_like"/>
    <property type="match status" value="1"/>
</dbReference>
<comment type="pathway">
    <text evidence="2 17">Cell wall biogenesis; peptidoglycan biosynthesis.</text>
</comment>
<evidence type="ECO:0000256" key="14">
    <source>
        <dbReference type="ARBA" id="ARBA00023316"/>
    </source>
</evidence>
<evidence type="ECO:0000256" key="16">
    <source>
        <dbReference type="ARBA" id="ARBA00048523"/>
    </source>
</evidence>
<keyword evidence="20" id="KW-1185">Reference proteome</keyword>
<keyword evidence="9" id="KW-0378">Hydrolase</keyword>
<dbReference type="Gene3D" id="2.40.440.10">
    <property type="entry name" value="L,D-transpeptidase catalytic domain-like"/>
    <property type="match status" value="1"/>
</dbReference>
<keyword evidence="7" id="KW-0808">Transferase</keyword>
<dbReference type="Proteomes" id="UP001371305">
    <property type="component" value="Unassembled WGS sequence"/>
</dbReference>
<evidence type="ECO:0000256" key="15">
    <source>
        <dbReference type="ARBA" id="ARBA00048138"/>
    </source>
</evidence>
<dbReference type="NCBIfam" id="TIGR01488">
    <property type="entry name" value="HAD-SF-IB"/>
    <property type="match status" value="1"/>
</dbReference>
<evidence type="ECO:0000259" key="18">
    <source>
        <dbReference type="PROSITE" id="PS52029"/>
    </source>
</evidence>
<evidence type="ECO:0000256" key="1">
    <source>
        <dbReference type="ARBA" id="ARBA00001946"/>
    </source>
</evidence>
<evidence type="ECO:0000256" key="6">
    <source>
        <dbReference type="ARBA" id="ARBA00022605"/>
    </source>
</evidence>
<dbReference type="EC" id="3.1.3.3" evidence="5"/>
<reference evidence="19 20" key="1">
    <citation type="submission" date="2024-04" db="EMBL/GenBank/DDBJ databases">
        <title>Luteolibacter sp. isolated from soil.</title>
        <authorList>
            <person name="An J."/>
        </authorList>
    </citation>
    <scope>NUCLEOTIDE SEQUENCE [LARGE SCALE GENOMIC DNA]</scope>
    <source>
        <strain evidence="19 20">Y139</strain>
    </source>
</reference>
<evidence type="ECO:0000313" key="19">
    <source>
        <dbReference type="EMBL" id="MEK7949867.1"/>
    </source>
</evidence>
<dbReference type="EMBL" id="JBBUKT010000002">
    <property type="protein sequence ID" value="MEK7949867.1"/>
    <property type="molecule type" value="Genomic_DNA"/>
</dbReference>
<evidence type="ECO:0000256" key="4">
    <source>
        <dbReference type="ARBA" id="ARBA00005992"/>
    </source>
</evidence>
<dbReference type="Pfam" id="PF03734">
    <property type="entry name" value="YkuD"/>
    <property type="match status" value="1"/>
</dbReference>
<comment type="cofactor">
    <cofactor evidence="1">
        <name>Mg(2+)</name>
        <dbReference type="ChEBI" id="CHEBI:18420"/>
    </cofactor>
</comment>
<evidence type="ECO:0000256" key="8">
    <source>
        <dbReference type="ARBA" id="ARBA00022723"/>
    </source>
</evidence>
<dbReference type="PANTHER" id="PTHR43344">
    <property type="entry name" value="PHOSPHOSERINE PHOSPHATASE"/>
    <property type="match status" value="1"/>
</dbReference>
<keyword evidence="6" id="KW-0028">Amino-acid biosynthesis</keyword>
<feature type="active site" description="Proton donor/acceptor" evidence="17">
    <location>
        <position position="111"/>
    </location>
</feature>
<sequence length="376" mass="40840">MNDLRLEVSIDDQQLRLYRGTELEREYPVSTSAKGVGFTEGSYRTPTGRFVIAQKVGEGEPVGTIFKARKVVGHWQPGEAPGQDLVLTRILRLSGLQPESANTFDRFIYFHGTNQEEKLGTPASCGCIRLSNADIIDLHDRVEPGAVVEILPPTRKRGKLIFFDCDSTLSSIEGIDELGRARGPEVFQMVEHLTHQAMNGEVPIGEVFGRRMEIIQPDRATAEVVAQLYLDTMVPGVPEVISRLKSEGWTPVILSGGFAPLIQPLADALGIEYVEAVPLHFHADGSYAGYGESYPTTRNGGKPEVIREWKRAIHPEAVVMVGDGVSDLEAKPEVDLFIGFGGVAARKAVQEGAGAWITSMSAFSTIKLPGTASSPA</sequence>
<dbReference type="SUPFAM" id="SSF141523">
    <property type="entry name" value="L,D-transpeptidase catalytic domain-like"/>
    <property type="match status" value="1"/>
</dbReference>
<dbReference type="Gene3D" id="3.40.50.1000">
    <property type="entry name" value="HAD superfamily/HAD-like"/>
    <property type="match status" value="1"/>
</dbReference>
<dbReference type="PANTHER" id="PTHR43344:SF2">
    <property type="entry name" value="PHOSPHOSERINE PHOSPHATASE"/>
    <property type="match status" value="1"/>
</dbReference>
<keyword evidence="11 17" id="KW-0133">Cell shape</keyword>
<keyword evidence="14 17" id="KW-0961">Cell wall biogenesis/degradation</keyword>
<evidence type="ECO:0000313" key="20">
    <source>
        <dbReference type="Proteomes" id="UP001371305"/>
    </source>
</evidence>
<keyword evidence="12 17" id="KW-0573">Peptidoglycan synthesis</keyword>
<dbReference type="SUPFAM" id="SSF56784">
    <property type="entry name" value="HAD-like"/>
    <property type="match status" value="1"/>
</dbReference>
<keyword evidence="13" id="KW-0718">Serine biosynthesis</keyword>
<evidence type="ECO:0000256" key="11">
    <source>
        <dbReference type="ARBA" id="ARBA00022960"/>
    </source>
</evidence>
<evidence type="ECO:0000256" key="5">
    <source>
        <dbReference type="ARBA" id="ARBA00012640"/>
    </source>
</evidence>
<dbReference type="Pfam" id="PF00702">
    <property type="entry name" value="Hydrolase"/>
    <property type="match status" value="1"/>
</dbReference>
<dbReference type="InterPro" id="IPR050582">
    <property type="entry name" value="HAD-like_SerB"/>
</dbReference>
<keyword evidence="8" id="KW-0479">Metal-binding</keyword>
<evidence type="ECO:0000256" key="2">
    <source>
        <dbReference type="ARBA" id="ARBA00004752"/>
    </source>
</evidence>
<dbReference type="RefSeq" id="WP_341403285.1">
    <property type="nucleotide sequence ID" value="NZ_JBBUKT010000002.1"/>
</dbReference>
<dbReference type="InterPro" id="IPR036412">
    <property type="entry name" value="HAD-like_sf"/>
</dbReference>
<feature type="active site" description="Nucleophile" evidence="17">
    <location>
        <position position="127"/>
    </location>
</feature>
<feature type="domain" description="L,D-TPase catalytic" evidence="18">
    <location>
        <begin position="4"/>
        <end position="151"/>
    </location>
</feature>
<evidence type="ECO:0000256" key="10">
    <source>
        <dbReference type="ARBA" id="ARBA00022842"/>
    </source>
</evidence>
<evidence type="ECO:0000256" key="3">
    <source>
        <dbReference type="ARBA" id="ARBA00005135"/>
    </source>
</evidence>
<dbReference type="InterPro" id="IPR038063">
    <property type="entry name" value="Transpep_catalytic_dom"/>
</dbReference>
<organism evidence="19 20">
    <name type="scientific">Luteolibacter soli</name>
    <dbReference type="NCBI Taxonomy" id="3135280"/>
    <lineage>
        <taxon>Bacteria</taxon>
        <taxon>Pseudomonadati</taxon>
        <taxon>Verrucomicrobiota</taxon>
        <taxon>Verrucomicrobiia</taxon>
        <taxon>Verrucomicrobiales</taxon>
        <taxon>Verrucomicrobiaceae</taxon>
        <taxon>Luteolibacter</taxon>
    </lineage>
</organism>
<gene>
    <name evidence="19" type="ORF">WKV53_05155</name>
</gene>
<protein>
    <recommendedName>
        <fullName evidence="5">phosphoserine phosphatase</fullName>
        <ecNumber evidence="5">3.1.3.3</ecNumber>
    </recommendedName>
</protein>